<evidence type="ECO:0000313" key="2">
    <source>
        <dbReference type="Proteomes" id="UP000798488"/>
    </source>
</evidence>
<dbReference type="AlphaFoldDB" id="A0A9D3AZ18"/>
<accession>A0A9D3AZ18</accession>
<reference evidence="1" key="1">
    <citation type="submission" date="2016-02" db="EMBL/GenBank/DDBJ databases">
        <title>Draft Genome Sequence of Sporotomaculum syntrophicum Strain FB, a Syntrophic Benzoate Degrader.</title>
        <authorList>
            <person name="Nobu M.K."/>
            <person name="Narihiro T."/>
            <person name="Qiu Y.-L."/>
            <person name="Ohashi A."/>
            <person name="Liu W.-T."/>
            <person name="Yuji S."/>
        </authorList>
    </citation>
    <scope>NUCLEOTIDE SEQUENCE</scope>
    <source>
        <strain evidence="1">FB</strain>
    </source>
</reference>
<keyword evidence="2" id="KW-1185">Reference proteome</keyword>
<proteinExistence type="predicted"/>
<name>A0A9D3AZ18_9FIRM</name>
<gene>
    <name evidence="1" type="ORF">SPSYN_01484</name>
</gene>
<dbReference type="EMBL" id="LSRS01000003">
    <property type="protein sequence ID" value="KAF1085348.1"/>
    <property type="molecule type" value="Genomic_DNA"/>
</dbReference>
<protein>
    <submittedName>
        <fullName evidence="1">Uncharacterized protein</fullName>
    </submittedName>
</protein>
<dbReference type="Proteomes" id="UP000798488">
    <property type="component" value="Unassembled WGS sequence"/>
</dbReference>
<organism evidence="1 2">
    <name type="scientific">Sporotomaculum syntrophicum</name>
    <dbReference type="NCBI Taxonomy" id="182264"/>
    <lineage>
        <taxon>Bacteria</taxon>
        <taxon>Bacillati</taxon>
        <taxon>Bacillota</taxon>
        <taxon>Clostridia</taxon>
        <taxon>Eubacteriales</taxon>
        <taxon>Desulfallaceae</taxon>
        <taxon>Sporotomaculum</taxon>
    </lineage>
</organism>
<evidence type="ECO:0000313" key="1">
    <source>
        <dbReference type="EMBL" id="KAF1085348.1"/>
    </source>
</evidence>
<sequence length="66" mass="7836">MFETHTLCLLFASDLEIASTSYIKRRNGINVNILKIQIFNIDKDLFPKYIMTNTFTKEEEICSRRF</sequence>
<comment type="caution">
    <text evidence="1">The sequence shown here is derived from an EMBL/GenBank/DDBJ whole genome shotgun (WGS) entry which is preliminary data.</text>
</comment>